<sequence>MTGTALAERERIVLSELKDFQRATVERCFDLFKNGQRRVLVADEVGLGKTLIARGLIAKLANLHKQTGDDLFKVLYICSNAAIANQNIRKLKIHDNVTVDGVSDTRLSMQHLKIFEQENDPEIRKGYIQLIPLTPATSFSLTSGSGNAPERALIYAILEHLPEFRGHKKQLRSFLMQWATKGFDWWIGEMERRVELCDANTNGAYLRALLEEVRTGLTDELIQTIKAGQYESISKLRLLFAQISISRLNPDLVIMDEFQRFRELITAAPDSETGLLTNAFLKKSAADTLLLSATPYKLYQTLEEAAESGVDEHYREFLEVMHFLFDDQEKNARFQEIWSDFSVSLRETSSDFGTLINIKQKAEDEMFGSVCRTERLLVDSDGAFIDDSQTRTTLDITDMDILSFVEAENINDAEHIPVEYVKSCPYLLSFMEHYKYKSDIKRIKPNFSCRARQVLFVDERKLRGFEPLPPNNARLERLNDVAFGSGAEKLLWVPPSIPYYEPRGVFKGKDDFSKVLVFSAWEMVPRMIACMLSYECERRTIGKLYAKESDKRLKGYLTEDSATRQRRFPTPRLVGGRERPLTVPSEILADIYTPVDFMGQSIKQIKDTIKPKILEHFDELQAIYELPTKDGKANLIDTYANMAIASPAICALRVFGDKKLAESFAGEVADMFDKPEAIAVVELAYGKSEDAHYKNVLKYCVDGNFAAMLDEYAHILNDKSPESLCNQMCDALKATTASYSIDIYSSFIGDKKSQIRMRSHFAAGFYQTQGDEKTAQRKENLRTAFNAPFRPFVLATTSIGQEGLDFHNYARKIMHWNLPHNPIDLEQREGRINRYKCLAIRQSLAHAYRNRKFIKDVWDEVFQYALEAKGENEPELVPYWCLRDGGAVKIERIVPMYPYSKDMAVYDRLLKILSLYRVTLGQARQEELLEYLFNNCDAETLKELFINLSPFSKSLSRQDEGKA</sequence>
<proteinExistence type="predicted"/>
<dbReference type="GO" id="GO:0016787">
    <property type="term" value="F:hydrolase activity"/>
    <property type="evidence" value="ECO:0007669"/>
    <property type="project" value="InterPro"/>
</dbReference>
<feature type="domain" description="Helicase C-terminal" evidence="1">
    <location>
        <begin position="688"/>
        <end position="877"/>
    </location>
</feature>
<dbReference type="Pfam" id="PF04851">
    <property type="entry name" value="ResIII"/>
    <property type="match status" value="1"/>
</dbReference>
<dbReference type="Gene3D" id="3.40.50.300">
    <property type="entry name" value="P-loop containing nucleotide triphosphate hydrolases"/>
    <property type="match status" value="2"/>
</dbReference>
<dbReference type="InterPro" id="IPR006935">
    <property type="entry name" value="Helicase/UvrB_N"/>
</dbReference>
<dbReference type="InterPro" id="IPR027417">
    <property type="entry name" value="P-loop_NTPase"/>
</dbReference>
<accession>A0A644WH16</accession>
<dbReference type="PROSITE" id="PS51194">
    <property type="entry name" value="HELICASE_CTER"/>
    <property type="match status" value="1"/>
</dbReference>
<protein>
    <recommendedName>
        <fullName evidence="1">Helicase C-terminal domain-containing protein</fullName>
    </recommendedName>
</protein>
<reference evidence="2" key="1">
    <citation type="submission" date="2019-08" db="EMBL/GenBank/DDBJ databases">
        <authorList>
            <person name="Kucharzyk K."/>
            <person name="Murdoch R.W."/>
            <person name="Higgins S."/>
            <person name="Loffler F."/>
        </authorList>
    </citation>
    <scope>NUCLEOTIDE SEQUENCE</scope>
</reference>
<dbReference type="GO" id="GO:0003677">
    <property type="term" value="F:DNA binding"/>
    <property type="evidence" value="ECO:0007669"/>
    <property type="project" value="InterPro"/>
</dbReference>
<dbReference type="SUPFAM" id="SSF52540">
    <property type="entry name" value="P-loop containing nucleoside triphosphate hydrolases"/>
    <property type="match status" value="2"/>
</dbReference>
<comment type="caution">
    <text evidence="2">The sequence shown here is derived from an EMBL/GenBank/DDBJ whole genome shotgun (WGS) entry which is preliminary data.</text>
</comment>
<dbReference type="GO" id="GO:0005524">
    <property type="term" value="F:ATP binding"/>
    <property type="evidence" value="ECO:0007669"/>
    <property type="project" value="InterPro"/>
</dbReference>
<evidence type="ECO:0000313" key="2">
    <source>
        <dbReference type="EMBL" id="MPM02788.1"/>
    </source>
</evidence>
<dbReference type="SMART" id="SM00487">
    <property type="entry name" value="DEXDc"/>
    <property type="match status" value="1"/>
</dbReference>
<name>A0A644WH16_9ZZZZ</name>
<dbReference type="EMBL" id="VSSQ01000897">
    <property type="protein sequence ID" value="MPM02788.1"/>
    <property type="molecule type" value="Genomic_DNA"/>
</dbReference>
<organism evidence="2">
    <name type="scientific">bioreactor metagenome</name>
    <dbReference type="NCBI Taxonomy" id="1076179"/>
    <lineage>
        <taxon>unclassified sequences</taxon>
        <taxon>metagenomes</taxon>
        <taxon>ecological metagenomes</taxon>
    </lineage>
</organism>
<evidence type="ECO:0000259" key="1">
    <source>
        <dbReference type="PROSITE" id="PS51194"/>
    </source>
</evidence>
<dbReference type="AlphaFoldDB" id="A0A644WH16"/>
<gene>
    <name evidence="2" type="ORF">SDC9_49043</name>
</gene>
<dbReference type="InterPro" id="IPR001650">
    <property type="entry name" value="Helicase_C-like"/>
</dbReference>
<dbReference type="Pfam" id="PF00271">
    <property type="entry name" value="Helicase_C"/>
    <property type="match status" value="1"/>
</dbReference>
<dbReference type="InterPro" id="IPR014001">
    <property type="entry name" value="Helicase_ATP-bd"/>
</dbReference>